<gene>
    <name evidence="2" type="ORF">WMY93_001661</name>
</gene>
<keyword evidence="1" id="KW-0472">Membrane</keyword>
<keyword evidence="3" id="KW-1185">Reference proteome</keyword>
<evidence type="ECO:0000313" key="2">
    <source>
        <dbReference type="EMBL" id="KAK7938335.1"/>
    </source>
</evidence>
<dbReference type="AlphaFoldDB" id="A0AAW0PRZ2"/>
<sequence length="168" mass="18767">MEPDGKERSSPCCENGSTVTVRTIEPNIADHNSEKNCPPKSILVSLSCRQSERFTLDRFGAVLSPGLALVWNRDTEIKSHIGSITFHLQSSMVFRGVTIVMTKVELEQSLAEWKVPWSVESRLWSSPLCAPSKAVPRNFWDYYAVCCSILVFVPAISLHMLLSPNRGN</sequence>
<name>A0AAW0PRZ2_9GOBI</name>
<accession>A0AAW0PRZ2</accession>
<keyword evidence="1" id="KW-0812">Transmembrane</keyword>
<dbReference type="EMBL" id="JBBPFD010000002">
    <property type="protein sequence ID" value="KAK7938335.1"/>
    <property type="molecule type" value="Genomic_DNA"/>
</dbReference>
<evidence type="ECO:0000313" key="3">
    <source>
        <dbReference type="Proteomes" id="UP001460270"/>
    </source>
</evidence>
<organism evidence="2 3">
    <name type="scientific">Mugilogobius chulae</name>
    <name type="common">yellowstripe goby</name>
    <dbReference type="NCBI Taxonomy" id="88201"/>
    <lineage>
        <taxon>Eukaryota</taxon>
        <taxon>Metazoa</taxon>
        <taxon>Chordata</taxon>
        <taxon>Craniata</taxon>
        <taxon>Vertebrata</taxon>
        <taxon>Euteleostomi</taxon>
        <taxon>Actinopterygii</taxon>
        <taxon>Neopterygii</taxon>
        <taxon>Teleostei</taxon>
        <taxon>Neoteleostei</taxon>
        <taxon>Acanthomorphata</taxon>
        <taxon>Gobiaria</taxon>
        <taxon>Gobiiformes</taxon>
        <taxon>Gobioidei</taxon>
        <taxon>Gobiidae</taxon>
        <taxon>Gobionellinae</taxon>
        <taxon>Mugilogobius</taxon>
    </lineage>
</organism>
<reference evidence="3" key="1">
    <citation type="submission" date="2024-04" db="EMBL/GenBank/DDBJ databases">
        <title>Salinicola lusitanus LLJ914,a marine bacterium isolated from the Okinawa Trough.</title>
        <authorList>
            <person name="Li J."/>
        </authorList>
    </citation>
    <scope>NUCLEOTIDE SEQUENCE [LARGE SCALE GENOMIC DNA]</scope>
</reference>
<proteinExistence type="predicted"/>
<protein>
    <submittedName>
        <fullName evidence="2">Uncharacterized protein</fullName>
    </submittedName>
</protein>
<dbReference type="Proteomes" id="UP001460270">
    <property type="component" value="Unassembled WGS sequence"/>
</dbReference>
<feature type="transmembrane region" description="Helical" evidence="1">
    <location>
        <begin position="142"/>
        <end position="162"/>
    </location>
</feature>
<comment type="caution">
    <text evidence="2">The sequence shown here is derived from an EMBL/GenBank/DDBJ whole genome shotgun (WGS) entry which is preliminary data.</text>
</comment>
<evidence type="ECO:0000256" key="1">
    <source>
        <dbReference type="SAM" id="Phobius"/>
    </source>
</evidence>
<keyword evidence="1" id="KW-1133">Transmembrane helix</keyword>